<feature type="compositionally biased region" description="Polar residues" evidence="1">
    <location>
        <begin position="162"/>
        <end position="175"/>
    </location>
</feature>
<feature type="compositionally biased region" description="Polar residues" evidence="1">
    <location>
        <begin position="406"/>
        <end position="415"/>
    </location>
</feature>
<proteinExistence type="predicted"/>
<organism evidence="3">
    <name type="scientific">Melampsora larici-populina (strain 98AG31 / pathotype 3-4-7)</name>
    <name type="common">Poplar leaf rust fungus</name>
    <dbReference type="NCBI Taxonomy" id="747676"/>
    <lineage>
        <taxon>Eukaryota</taxon>
        <taxon>Fungi</taxon>
        <taxon>Dikarya</taxon>
        <taxon>Basidiomycota</taxon>
        <taxon>Pucciniomycotina</taxon>
        <taxon>Pucciniomycetes</taxon>
        <taxon>Pucciniales</taxon>
        <taxon>Melampsoraceae</taxon>
        <taxon>Melampsora</taxon>
    </lineage>
</organism>
<feature type="compositionally biased region" description="Polar residues" evidence="1">
    <location>
        <begin position="360"/>
        <end position="375"/>
    </location>
</feature>
<sequence length="501" mass="53161">MINLEPIRISPTLEMSPIEQTQPLNPIRVTSPQEIATQDVTALPNSAQSINRPPSIGATLRPEPLKSKGSSRHGRAKSVASLADAAKSTEADSRSSKSVKDDWDMPPSTDGTGLTWQQRKKPKPKSTSALDHEVPHMTPPPASNLTKKMLQNEPVTGISPLLRSTSLRTRPNTIASRRGRAGLARTPSAGNVQSGPGMFGTNPSGGGMTLFGSGRPAAALRDGTTGSLSVPPSPTPDRSSFGKIPTPTGMSHPIDIGNPDDSSLTWQQAIMRSSPPKNVYHNGSLAPTSLITSSSISDNLKSGKKNMSNPSAFTTPVKSATLSYRRSGPHPRMMNADDVPNNRSGSVAKSNTKIPKRRNSMSSTPSNIKSPSNESPILVTASPPFLVQQPEFEIEDHREGRAGSVPTPTVSTTLHAESRSNGKKLTHRSSTPLPIIPSMSGLKPSHDESGIALKKLQTFETGPLKVNVPSANNLNVTMYAGPQFHNSPSPAALPPPKFSYA</sequence>
<dbReference type="InterPro" id="IPR028322">
    <property type="entry name" value="PNRC-like_rgn"/>
</dbReference>
<name>F4R6T4_MELLP</name>
<dbReference type="HOGENOM" id="CLU_544087_0_0_1"/>
<evidence type="ECO:0000313" key="3">
    <source>
        <dbReference type="Proteomes" id="UP000001072"/>
    </source>
</evidence>
<dbReference type="VEuPathDB" id="FungiDB:MELLADRAFT_59030"/>
<dbReference type="KEGG" id="mlr:MELLADRAFT_59030"/>
<dbReference type="Pfam" id="PF15365">
    <property type="entry name" value="PNRC"/>
    <property type="match status" value="1"/>
</dbReference>
<accession>F4R6T4</accession>
<feature type="compositionally biased region" description="Polar residues" evidence="1">
    <location>
        <begin position="341"/>
        <end position="353"/>
    </location>
</feature>
<feature type="compositionally biased region" description="Polar residues" evidence="1">
    <location>
        <begin position="18"/>
        <end position="52"/>
    </location>
</feature>
<evidence type="ECO:0000313" key="2">
    <source>
        <dbReference type="EMBL" id="EGG12401.1"/>
    </source>
</evidence>
<dbReference type="RefSeq" id="XP_007404776.1">
    <property type="nucleotide sequence ID" value="XM_007404714.1"/>
</dbReference>
<dbReference type="OrthoDB" id="2507851at2759"/>
<feature type="compositionally biased region" description="Basic and acidic residues" evidence="1">
    <location>
        <begin position="87"/>
        <end position="103"/>
    </location>
</feature>
<feature type="region of interest" description="Disordered" evidence="1">
    <location>
        <begin position="1"/>
        <end position="196"/>
    </location>
</feature>
<dbReference type="Proteomes" id="UP000001072">
    <property type="component" value="Unassembled WGS sequence"/>
</dbReference>
<feature type="region of interest" description="Disordered" evidence="1">
    <location>
        <begin position="322"/>
        <end position="376"/>
    </location>
</feature>
<feature type="region of interest" description="Disordered" evidence="1">
    <location>
        <begin position="220"/>
        <end position="240"/>
    </location>
</feature>
<dbReference type="GO" id="GO:0016071">
    <property type="term" value="P:mRNA metabolic process"/>
    <property type="evidence" value="ECO:0007669"/>
    <property type="project" value="UniProtKB-ARBA"/>
</dbReference>
<feature type="region of interest" description="Disordered" evidence="1">
    <location>
        <begin position="482"/>
        <end position="501"/>
    </location>
</feature>
<evidence type="ECO:0000256" key="1">
    <source>
        <dbReference type="SAM" id="MobiDB-lite"/>
    </source>
</evidence>
<protein>
    <submittedName>
        <fullName evidence="2">Uncharacterized protein</fullName>
    </submittedName>
</protein>
<feature type="region of interest" description="Disordered" evidence="1">
    <location>
        <begin position="398"/>
        <end position="434"/>
    </location>
</feature>
<dbReference type="InParanoid" id="F4R6T4"/>
<dbReference type="GeneID" id="18929273"/>
<feature type="compositionally biased region" description="Pro residues" evidence="1">
    <location>
        <begin position="491"/>
        <end position="501"/>
    </location>
</feature>
<gene>
    <name evidence="2" type="ORF">MELLADRAFT_59030</name>
</gene>
<reference evidence="3" key="1">
    <citation type="journal article" date="2011" name="Proc. Natl. Acad. Sci. U.S.A.">
        <title>Obligate biotrophy features unraveled by the genomic analysis of rust fungi.</title>
        <authorList>
            <person name="Duplessis S."/>
            <person name="Cuomo C.A."/>
            <person name="Lin Y.-C."/>
            <person name="Aerts A."/>
            <person name="Tisserant E."/>
            <person name="Veneault-Fourrey C."/>
            <person name="Joly D.L."/>
            <person name="Hacquard S."/>
            <person name="Amselem J."/>
            <person name="Cantarel B.L."/>
            <person name="Chiu R."/>
            <person name="Coutinho P.M."/>
            <person name="Feau N."/>
            <person name="Field M."/>
            <person name="Frey P."/>
            <person name="Gelhaye E."/>
            <person name="Goldberg J."/>
            <person name="Grabherr M.G."/>
            <person name="Kodira C.D."/>
            <person name="Kohler A."/>
            <person name="Kuees U."/>
            <person name="Lindquist E.A."/>
            <person name="Lucas S.M."/>
            <person name="Mago R."/>
            <person name="Mauceli E."/>
            <person name="Morin E."/>
            <person name="Murat C."/>
            <person name="Pangilinan J.L."/>
            <person name="Park R."/>
            <person name="Pearson M."/>
            <person name="Quesneville H."/>
            <person name="Rouhier N."/>
            <person name="Sakthikumar S."/>
            <person name="Salamov A.A."/>
            <person name="Schmutz J."/>
            <person name="Selles B."/>
            <person name="Shapiro H."/>
            <person name="Tanguay P."/>
            <person name="Tuskan G.A."/>
            <person name="Henrissat B."/>
            <person name="Van de Peer Y."/>
            <person name="Rouze P."/>
            <person name="Ellis J.G."/>
            <person name="Dodds P.N."/>
            <person name="Schein J.E."/>
            <person name="Zhong S."/>
            <person name="Hamelin R.C."/>
            <person name="Grigoriev I.V."/>
            <person name="Szabo L.J."/>
            <person name="Martin F."/>
        </authorList>
    </citation>
    <scope>NUCLEOTIDE SEQUENCE [LARGE SCALE GENOMIC DNA]</scope>
    <source>
        <strain evidence="3">98AG31 / pathotype 3-4-7</strain>
    </source>
</reference>
<keyword evidence="3" id="KW-1185">Reference proteome</keyword>
<dbReference type="EMBL" id="GL883091">
    <property type="protein sequence ID" value="EGG12401.1"/>
    <property type="molecule type" value="Genomic_DNA"/>
</dbReference>
<dbReference type="AlphaFoldDB" id="F4R6T4"/>